<name>A0ACC2BYP1_DIPCM</name>
<evidence type="ECO:0000313" key="2">
    <source>
        <dbReference type="Proteomes" id="UP001162992"/>
    </source>
</evidence>
<gene>
    <name evidence="1" type="ORF">O6H91_12G007700</name>
</gene>
<dbReference type="EMBL" id="CM055103">
    <property type="protein sequence ID" value="KAJ7534871.1"/>
    <property type="molecule type" value="Genomic_DNA"/>
</dbReference>
<sequence length="109" mass="12260">MCSRKMLVIRISTCALFIAAAIIVGLLVLATLLTFLWLRTAKRFGKKKPYPDAKRRSEEEFERNKARGERDHSEDLETGENHHTCANGSAANGHKIGREEIDGVEITYS</sequence>
<proteinExistence type="predicted"/>
<evidence type="ECO:0000313" key="1">
    <source>
        <dbReference type="EMBL" id="KAJ7534871.1"/>
    </source>
</evidence>
<comment type="caution">
    <text evidence="1">The sequence shown here is derived from an EMBL/GenBank/DDBJ whole genome shotgun (WGS) entry which is preliminary data.</text>
</comment>
<accession>A0ACC2BYP1</accession>
<keyword evidence="2" id="KW-1185">Reference proteome</keyword>
<reference evidence="2" key="1">
    <citation type="journal article" date="2024" name="Proc. Natl. Acad. Sci. U.S.A.">
        <title>Extraordinary preservation of gene collinearity over three hundred million years revealed in homosporous lycophytes.</title>
        <authorList>
            <person name="Li C."/>
            <person name="Wickell D."/>
            <person name="Kuo L.Y."/>
            <person name="Chen X."/>
            <person name="Nie B."/>
            <person name="Liao X."/>
            <person name="Peng D."/>
            <person name="Ji J."/>
            <person name="Jenkins J."/>
            <person name="Williams M."/>
            <person name="Shu S."/>
            <person name="Plott C."/>
            <person name="Barry K."/>
            <person name="Rajasekar S."/>
            <person name="Grimwood J."/>
            <person name="Han X."/>
            <person name="Sun S."/>
            <person name="Hou Z."/>
            <person name="He W."/>
            <person name="Dai G."/>
            <person name="Sun C."/>
            <person name="Schmutz J."/>
            <person name="Leebens-Mack J.H."/>
            <person name="Li F.W."/>
            <person name="Wang L."/>
        </authorList>
    </citation>
    <scope>NUCLEOTIDE SEQUENCE [LARGE SCALE GENOMIC DNA]</scope>
    <source>
        <strain evidence="2">cv. PW_Plant_1</strain>
    </source>
</reference>
<organism evidence="1 2">
    <name type="scientific">Diphasiastrum complanatum</name>
    <name type="common">Issler's clubmoss</name>
    <name type="synonym">Lycopodium complanatum</name>
    <dbReference type="NCBI Taxonomy" id="34168"/>
    <lineage>
        <taxon>Eukaryota</taxon>
        <taxon>Viridiplantae</taxon>
        <taxon>Streptophyta</taxon>
        <taxon>Embryophyta</taxon>
        <taxon>Tracheophyta</taxon>
        <taxon>Lycopodiopsida</taxon>
        <taxon>Lycopodiales</taxon>
        <taxon>Lycopodiaceae</taxon>
        <taxon>Lycopodioideae</taxon>
        <taxon>Diphasiastrum</taxon>
    </lineage>
</organism>
<dbReference type="Proteomes" id="UP001162992">
    <property type="component" value="Chromosome 12"/>
</dbReference>
<protein>
    <submittedName>
        <fullName evidence="1">Uncharacterized protein</fullName>
    </submittedName>
</protein>